<keyword evidence="3" id="KW-1185">Reference proteome</keyword>
<dbReference type="NCBIfam" id="TIGR04183">
    <property type="entry name" value="Por_Secre_tail"/>
    <property type="match status" value="1"/>
</dbReference>
<organism evidence="2 3">
    <name type="scientific">Segatella sinensis</name>
    <dbReference type="NCBI Taxonomy" id="3085167"/>
    <lineage>
        <taxon>Bacteria</taxon>
        <taxon>Pseudomonadati</taxon>
        <taxon>Bacteroidota</taxon>
        <taxon>Bacteroidia</taxon>
        <taxon>Bacteroidales</taxon>
        <taxon>Prevotellaceae</taxon>
        <taxon>Segatella</taxon>
    </lineage>
</organism>
<dbReference type="InterPro" id="IPR026444">
    <property type="entry name" value="Secre_tail"/>
</dbReference>
<feature type="chain" id="PRO_5047143316" evidence="1">
    <location>
        <begin position="21"/>
        <end position="443"/>
    </location>
</feature>
<dbReference type="EMBL" id="JBBNGE010000032">
    <property type="protein sequence ID" value="MEQ2508562.1"/>
    <property type="molecule type" value="Genomic_DNA"/>
</dbReference>
<protein>
    <submittedName>
        <fullName evidence="2">T9SS type A sorting domain-containing protein</fullName>
    </submittedName>
</protein>
<accession>A0ABV1FZR1</accession>
<evidence type="ECO:0000313" key="2">
    <source>
        <dbReference type="EMBL" id="MEQ2508562.1"/>
    </source>
</evidence>
<reference evidence="2 3" key="1">
    <citation type="submission" date="2024-04" db="EMBL/GenBank/DDBJ databases">
        <title>Human intestinal bacterial collection.</title>
        <authorList>
            <person name="Pauvert C."/>
            <person name="Hitch T.C.A."/>
            <person name="Clavel T."/>
        </authorList>
    </citation>
    <scope>NUCLEOTIDE SEQUENCE [LARGE SCALE GENOMIC DNA]</scope>
    <source>
        <strain evidence="2 3">CLA-AA-H174</strain>
    </source>
</reference>
<proteinExistence type="predicted"/>
<sequence length="443" mass="49876">MKKSLFMLFLACVAGVPSHAQKVSDGKLESRYNITVPHEFLYGNEPVLLLQTGSELRTVNVYDENIDLVKSIDLKDLNFNYQLVYKIEEREAKDATLVDSDPVREYSSYEAFVQSEMNVNPTFTEKCLKIEKLENGDRKITFDYSKYNEPEIESRYFHYEFFGEKYPLVYLIEHEGKVTLYYNRYEINMTDWVDKGEEIENLDYSLHPISLYNFNLNTNIQDSRTIFNLSQTLFNDDDKFEYIVPKVKLTSENNSSNLGTTGPVTGTEGGQIETSRKTLISKDSNVAVVGFQVVSETGSILQDVEFDTFTGNISIMDGAVITIGKNTYLAFCANDAENHSKTVFYKIDRLASAVTKVESVSGSLKIFPTLVDKGNVIHVDFSKAAKNESEISVFSSSGAKIKSMKIPAGQNAAQFVLDAPAGMYIVNKTSLMGTPESRKIIIK</sequence>
<name>A0ABV1FZR1_9BACT</name>
<evidence type="ECO:0000313" key="3">
    <source>
        <dbReference type="Proteomes" id="UP001465717"/>
    </source>
</evidence>
<dbReference type="Proteomes" id="UP001465717">
    <property type="component" value="Unassembled WGS sequence"/>
</dbReference>
<feature type="signal peptide" evidence="1">
    <location>
        <begin position="1"/>
        <end position="20"/>
    </location>
</feature>
<evidence type="ECO:0000256" key="1">
    <source>
        <dbReference type="SAM" id="SignalP"/>
    </source>
</evidence>
<gene>
    <name evidence="2" type="ORF">AAAT87_09770</name>
</gene>
<dbReference type="RefSeq" id="WP_349226291.1">
    <property type="nucleotide sequence ID" value="NZ_JBBNFG020000004.1"/>
</dbReference>
<comment type="caution">
    <text evidence="2">The sequence shown here is derived from an EMBL/GenBank/DDBJ whole genome shotgun (WGS) entry which is preliminary data.</text>
</comment>
<keyword evidence="1" id="KW-0732">Signal</keyword>